<keyword evidence="3" id="KW-1185">Reference proteome</keyword>
<feature type="chain" id="PRO_5026865087" description="Outer membrane beta-barrel protein" evidence="1">
    <location>
        <begin position="24"/>
        <end position="271"/>
    </location>
</feature>
<protein>
    <recommendedName>
        <fullName evidence="4">Outer membrane beta-barrel protein</fullName>
    </recommendedName>
</protein>
<gene>
    <name evidence="2" type="ORF">F8C82_06820</name>
</gene>
<keyword evidence="1" id="KW-0732">Signal</keyword>
<reference evidence="2 3" key="1">
    <citation type="submission" date="2019-10" db="EMBL/GenBank/DDBJ databases">
        <title>Genome sequence of Phaeocystidibacter marisrubri JCM30614 (type strain).</title>
        <authorList>
            <person name="Bowman J.P."/>
        </authorList>
    </citation>
    <scope>NUCLEOTIDE SEQUENCE [LARGE SCALE GENOMIC DNA]</scope>
    <source>
        <strain evidence="2 3">JCM 30614</strain>
    </source>
</reference>
<dbReference type="EMBL" id="WBVQ01000001">
    <property type="protein sequence ID" value="KAB2818109.1"/>
    <property type="molecule type" value="Genomic_DNA"/>
</dbReference>
<comment type="caution">
    <text evidence="2">The sequence shown here is derived from an EMBL/GenBank/DDBJ whole genome shotgun (WGS) entry which is preliminary data.</text>
</comment>
<name>A0A6L3ZKD3_9FLAO</name>
<dbReference type="AlphaFoldDB" id="A0A6L3ZKD3"/>
<evidence type="ECO:0000256" key="1">
    <source>
        <dbReference type="SAM" id="SignalP"/>
    </source>
</evidence>
<feature type="signal peptide" evidence="1">
    <location>
        <begin position="1"/>
        <end position="23"/>
    </location>
</feature>
<dbReference type="Proteomes" id="UP000484164">
    <property type="component" value="Unassembled WGS sequence"/>
</dbReference>
<organism evidence="2 3">
    <name type="scientific">Phaeocystidibacter marisrubri</name>
    <dbReference type="NCBI Taxonomy" id="1577780"/>
    <lineage>
        <taxon>Bacteria</taxon>
        <taxon>Pseudomonadati</taxon>
        <taxon>Bacteroidota</taxon>
        <taxon>Flavobacteriia</taxon>
        <taxon>Flavobacteriales</taxon>
        <taxon>Phaeocystidibacteraceae</taxon>
        <taxon>Phaeocystidibacter</taxon>
    </lineage>
</organism>
<evidence type="ECO:0000313" key="2">
    <source>
        <dbReference type="EMBL" id="KAB2818109.1"/>
    </source>
</evidence>
<evidence type="ECO:0008006" key="4">
    <source>
        <dbReference type="Google" id="ProtNLM"/>
    </source>
</evidence>
<evidence type="ECO:0000313" key="3">
    <source>
        <dbReference type="Proteomes" id="UP000484164"/>
    </source>
</evidence>
<accession>A0A6L3ZKD3</accession>
<proteinExistence type="predicted"/>
<dbReference type="RefSeq" id="WP_151692797.1">
    <property type="nucleotide sequence ID" value="NZ_BMGX01000002.1"/>
</dbReference>
<dbReference type="OrthoDB" id="1476463at2"/>
<sequence>MKKITRIVLPIIALITASQTANAQARGYLGHKTYVTYSLDFWANGIALPNGITAFQDEDHSPFMDFKHTAQIHHCISRKWMATGGVSFQRAPMKRFGEINYNGSTYSTLSSKRENYMTNGLELNAGFRYYSNIIAPVGRYYGFRLGYAMYSGTYDFSDYYNGANEMPSEGEERISSSSLRFYFDVGATRVIESKYILEYGIQFGLALTGSEVNSYEYLMNGSDDYFEYNQAIYSFDDFSSSSYNDQVAAHLPAIHSAHGFFLLHFAVGYLL</sequence>